<keyword evidence="2" id="KW-0808">Transferase</keyword>
<dbReference type="InterPro" id="IPR008144">
    <property type="entry name" value="Guanylate_kin-like_dom"/>
</dbReference>
<feature type="domain" description="Guanylate kinase-like" evidence="5">
    <location>
        <begin position="11"/>
        <end position="177"/>
    </location>
</feature>
<evidence type="ECO:0000256" key="1">
    <source>
        <dbReference type="ARBA" id="ARBA00005790"/>
    </source>
</evidence>
<gene>
    <name evidence="6" type="ORF">GA0070611_0536</name>
</gene>
<accession>A0A1A8Z3K0</accession>
<dbReference type="PANTHER" id="PTHR23117">
    <property type="entry name" value="GUANYLATE KINASE-RELATED"/>
    <property type="match status" value="1"/>
</dbReference>
<keyword evidence="7" id="KW-1185">Reference proteome</keyword>
<dbReference type="PANTHER" id="PTHR23117:SF13">
    <property type="entry name" value="GUANYLATE KINASE"/>
    <property type="match status" value="1"/>
</dbReference>
<evidence type="ECO:0000256" key="3">
    <source>
        <dbReference type="ARBA" id="ARBA00022777"/>
    </source>
</evidence>
<dbReference type="SUPFAM" id="SSF52540">
    <property type="entry name" value="P-loop containing nucleoside triphosphate hydrolases"/>
    <property type="match status" value="1"/>
</dbReference>
<dbReference type="Proteomes" id="UP000199385">
    <property type="component" value="Chromosome I"/>
</dbReference>
<reference evidence="7" key="1">
    <citation type="submission" date="2016-06" db="EMBL/GenBank/DDBJ databases">
        <authorList>
            <person name="Varghese N."/>
            <person name="Submissions Spin"/>
        </authorList>
    </citation>
    <scope>NUCLEOTIDE SEQUENCE [LARGE SCALE GENOMIC DNA]</scope>
    <source>
        <strain evidence="7">DSM 44815</strain>
    </source>
</reference>
<protein>
    <submittedName>
        <fullName evidence="6">Guanylate kinase</fullName>
    </submittedName>
</protein>
<evidence type="ECO:0000313" key="6">
    <source>
        <dbReference type="EMBL" id="SBT38397.1"/>
    </source>
</evidence>
<sequence length="177" mass="18729">MSTDDEARPAARLTVLSGPSGAGRGSVVELVRARFPSVWRPVPATTRPPCRGEVPGVDRLFVDSAAFDRMIAADALLEWSRTGPYRRGVPRAGIRDRLAEGRPVLLPLDLPGALAVRAAAPGVLMVLLAPPSYRPDPAVAGAFAHAVRHDRAERAADELVGLLGYSFLAPAQPRPSG</sequence>
<dbReference type="GO" id="GO:0005829">
    <property type="term" value="C:cytosol"/>
    <property type="evidence" value="ECO:0007669"/>
    <property type="project" value="TreeGrafter"/>
</dbReference>
<organism evidence="6 7">
    <name type="scientific">Micromonospora auratinigra</name>
    <dbReference type="NCBI Taxonomy" id="261654"/>
    <lineage>
        <taxon>Bacteria</taxon>
        <taxon>Bacillati</taxon>
        <taxon>Actinomycetota</taxon>
        <taxon>Actinomycetes</taxon>
        <taxon>Micromonosporales</taxon>
        <taxon>Micromonosporaceae</taxon>
        <taxon>Micromonospora</taxon>
    </lineage>
</organism>
<evidence type="ECO:0000256" key="4">
    <source>
        <dbReference type="SAM" id="MobiDB-lite"/>
    </source>
</evidence>
<dbReference type="PROSITE" id="PS50052">
    <property type="entry name" value="GUANYLATE_KINASE_2"/>
    <property type="match status" value="1"/>
</dbReference>
<proteinExistence type="inferred from homology"/>
<dbReference type="PATRIC" id="fig|261654.4.peg.541"/>
<name>A0A1A8Z3K0_9ACTN</name>
<dbReference type="AlphaFoldDB" id="A0A1A8Z3K0"/>
<feature type="region of interest" description="Disordered" evidence="4">
    <location>
        <begin position="1"/>
        <end position="22"/>
    </location>
</feature>
<comment type="similarity">
    <text evidence="1">Belongs to the guanylate kinase family.</text>
</comment>
<dbReference type="OrthoDB" id="9808150at2"/>
<dbReference type="EMBL" id="LT594323">
    <property type="protein sequence ID" value="SBT38397.1"/>
    <property type="molecule type" value="Genomic_DNA"/>
</dbReference>
<evidence type="ECO:0000256" key="2">
    <source>
        <dbReference type="ARBA" id="ARBA00022679"/>
    </source>
</evidence>
<dbReference type="GO" id="GO:0004385">
    <property type="term" value="F:GMP kinase activity"/>
    <property type="evidence" value="ECO:0007669"/>
    <property type="project" value="TreeGrafter"/>
</dbReference>
<dbReference type="Pfam" id="PF00625">
    <property type="entry name" value="Guanylate_kin"/>
    <property type="match status" value="1"/>
</dbReference>
<keyword evidence="3 6" id="KW-0418">Kinase</keyword>
<dbReference type="RefSeq" id="WP_091656752.1">
    <property type="nucleotide sequence ID" value="NZ_LT594323.1"/>
</dbReference>
<dbReference type="SMART" id="SM00072">
    <property type="entry name" value="GuKc"/>
    <property type="match status" value="1"/>
</dbReference>
<dbReference type="InterPro" id="IPR008145">
    <property type="entry name" value="GK/Ca_channel_bsu"/>
</dbReference>
<evidence type="ECO:0000259" key="5">
    <source>
        <dbReference type="PROSITE" id="PS50052"/>
    </source>
</evidence>
<evidence type="ECO:0000313" key="7">
    <source>
        <dbReference type="Proteomes" id="UP000199385"/>
    </source>
</evidence>
<dbReference type="InterPro" id="IPR027417">
    <property type="entry name" value="P-loop_NTPase"/>
</dbReference>
<dbReference type="STRING" id="261654.GA0070611_0536"/>
<dbReference type="Gene3D" id="3.40.50.300">
    <property type="entry name" value="P-loop containing nucleotide triphosphate hydrolases"/>
    <property type="match status" value="1"/>
</dbReference>
<dbReference type="CDD" id="cd00071">
    <property type="entry name" value="GMPK"/>
    <property type="match status" value="1"/>
</dbReference>